<protein>
    <submittedName>
        <fullName evidence="1">Uncharacterized protein</fullName>
    </submittedName>
</protein>
<sequence>MLQRVAQAHWCHRTPMITLWIRPWLYLRILVWSSI</sequence>
<dbReference type="EMBL" id="GBRH01199512">
    <property type="protein sequence ID" value="JAD98383.1"/>
    <property type="molecule type" value="Transcribed_RNA"/>
</dbReference>
<organism evidence="1">
    <name type="scientific">Arundo donax</name>
    <name type="common">Giant reed</name>
    <name type="synonym">Donax arundinaceus</name>
    <dbReference type="NCBI Taxonomy" id="35708"/>
    <lineage>
        <taxon>Eukaryota</taxon>
        <taxon>Viridiplantae</taxon>
        <taxon>Streptophyta</taxon>
        <taxon>Embryophyta</taxon>
        <taxon>Tracheophyta</taxon>
        <taxon>Spermatophyta</taxon>
        <taxon>Magnoliopsida</taxon>
        <taxon>Liliopsida</taxon>
        <taxon>Poales</taxon>
        <taxon>Poaceae</taxon>
        <taxon>PACMAD clade</taxon>
        <taxon>Arundinoideae</taxon>
        <taxon>Arundineae</taxon>
        <taxon>Arundo</taxon>
    </lineage>
</organism>
<reference evidence="1" key="1">
    <citation type="submission" date="2014-09" db="EMBL/GenBank/DDBJ databases">
        <authorList>
            <person name="Magalhaes I.L.F."/>
            <person name="Oliveira U."/>
            <person name="Santos F.R."/>
            <person name="Vidigal T.H.D.A."/>
            <person name="Brescovit A.D."/>
            <person name="Santos A.J."/>
        </authorList>
    </citation>
    <scope>NUCLEOTIDE SEQUENCE</scope>
    <source>
        <tissue evidence="1">Shoot tissue taken approximately 20 cm above the soil surface</tissue>
    </source>
</reference>
<proteinExistence type="predicted"/>
<accession>A0A0A9EH82</accession>
<name>A0A0A9EH82_ARUDO</name>
<reference evidence="1" key="2">
    <citation type="journal article" date="2015" name="Data Brief">
        <title>Shoot transcriptome of the giant reed, Arundo donax.</title>
        <authorList>
            <person name="Barrero R.A."/>
            <person name="Guerrero F.D."/>
            <person name="Moolhuijzen P."/>
            <person name="Goolsby J.A."/>
            <person name="Tidwell J."/>
            <person name="Bellgard S.E."/>
            <person name="Bellgard M.I."/>
        </authorList>
    </citation>
    <scope>NUCLEOTIDE SEQUENCE</scope>
    <source>
        <tissue evidence="1">Shoot tissue taken approximately 20 cm above the soil surface</tissue>
    </source>
</reference>
<dbReference type="AlphaFoldDB" id="A0A0A9EH82"/>
<evidence type="ECO:0000313" key="1">
    <source>
        <dbReference type="EMBL" id="JAD98383.1"/>
    </source>
</evidence>